<evidence type="ECO:0000313" key="1">
    <source>
        <dbReference type="EMBL" id="MFM9327913.1"/>
    </source>
</evidence>
<accession>A0ACC7NTB0</accession>
<dbReference type="EMBL" id="JBJURJ010000003">
    <property type="protein sequence ID" value="MFM9327913.1"/>
    <property type="molecule type" value="Genomic_DNA"/>
</dbReference>
<name>A0ACC7NTB0_9BACL</name>
<protein>
    <submittedName>
        <fullName evidence="1">PspA/IM30 family protein</fullName>
    </submittedName>
</protein>
<reference evidence="1" key="1">
    <citation type="submission" date="2024-12" db="EMBL/GenBank/DDBJ databases">
        <authorList>
            <person name="Wu N."/>
        </authorList>
    </citation>
    <scope>NUCLEOTIDE SEQUENCE</scope>
    <source>
        <strain evidence="1">P15</strain>
    </source>
</reference>
<proteinExistence type="predicted"/>
<evidence type="ECO:0000313" key="2">
    <source>
        <dbReference type="Proteomes" id="UP001631969"/>
    </source>
</evidence>
<organism evidence="1 2">
    <name type="scientific">Paenibacillus mesotrionivorans</name>
    <dbReference type="NCBI Taxonomy" id="3160968"/>
    <lineage>
        <taxon>Bacteria</taxon>
        <taxon>Bacillati</taxon>
        <taxon>Bacillota</taxon>
        <taxon>Bacilli</taxon>
        <taxon>Bacillales</taxon>
        <taxon>Paenibacillaceae</taxon>
        <taxon>Paenibacillus</taxon>
    </lineage>
</organism>
<comment type="caution">
    <text evidence="1">The sequence shown here is derived from an EMBL/GenBank/DDBJ whole genome shotgun (WGS) entry which is preliminary data.</text>
</comment>
<dbReference type="Proteomes" id="UP001631969">
    <property type="component" value="Unassembled WGS sequence"/>
</dbReference>
<gene>
    <name evidence="1" type="ORF">ACI1P1_06295</name>
</gene>
<keyword evidence="2" id="KW-1185">Reference proteome</keyword>
<sequence length="226" mass="26223">MSIMKRVRDISVATLNEMLEQAEDPVKLIDRYLYSQKEQIDESERLYMQCLNHAQGLRQQLTAAEQMRDKREQQALIALKAGEEAVAKLALQEKMLHEEKAEQYRGLYEDSKNAILELQDQLNQLKADYQEVAAKRSYYQARLETLRLQQQLNARMAGRQTGDTPRMFARLEDKVSDMEMEAKTLREIRQAGRDFLYTAGAAVQSALDVEMEKLKSKLEKEGWDKS</sequence>